<dbReference type="AlphaFoldDB" id="A0A9N9RIS6"/>
<gene>
    <name evidence="2" type="ORF">CHIRRI_LOCUS595</name>
</gene>
<evidence type="ECO:0000256" key="1">
    <source>
        <dbReference type="SAM" id="SignalP"/>
    </source>
</evidence>
<feature type="chain" id="PRO_5040444684" evidence="1">
    <location>
        <begin position="20"/>
        <end position="176"/>
    </location>
</feature>
<reference evidence="2" key="2">
    <citation type="submission" date="2022-10" db="EMBL/GenBank/DDBJ databases">
        <authorList>
            <consortium name="ENA_rothamsted_submissions"/>
            <consortium name="culmorum"/>
            <person name="King R."/>
        </authorList>
    </citation>
    <scope>NUCLEOTIDE SEQUENCE</scope>
</reference>
<reference evidence="2" key="1">
    <citation type="submission" date="2022-01" db="EMBL/GenBank/DDBJ databases">
        <authorList>
            <person name="King R."/>
        </authorList>
    </citation>
    <scope>NUCLEOTIDE SEQUENCE</scope>
</reference>
<proteinExistence type="predicted"/>
<dbReference type="EMBL" id="OU895877">
    <property type="protein sequence ID" value="CAG9797598.1"/>
    <property type="molecule type" value="Genomic_DNA"/>
</dbReference>
<keyword evidence="3" id="KW-1185">Reference proteome</keyword>
<evidence type="ECO:0000313" key="2">
    <source>
        <dbReference type="EMBL" id="CAG9797598.1"/>
    </source>
</evidence>
<evidence type="ECO:0000313" key="3">
    <source>
        <dbReference type="Proteomes" id="UP001153620"/>
    </source>
</evidence>
<name>A0A9N9RIS6_9DIPT</name>
<organism evidence="2 3">
    <name type="scientific">Chironomus riparius</name>
    <dbReference type="NCBI Taxonomy" id="315576"/>
    <lineage>
        <taxon>Eukaryota</taxon>
        <taxon>Metazoa</taxon>
        <taxon>Ecdysozoa</taxon>
        <taxon>Arthropoda</taxon>
        <taxon>Hexapoda</taxon>
        <taxon>Insecta</taxon>
        <taxon>Pterygota</taxon>
        <taxon>Neoptera</taxon>
        <taxon>Endopterygota</taxon>
        <taxon>Diptera</taxon>
        <taxon>Nematocera</taxon>
        <taxon>Chironomoidea</taxon>
        <taxon>Chironomidae</taxon>
        <taxon>Chironominae</taxon>
        <taxon>Chironomus</taxon>
    </lineage>
</organism>
<keyword evidence="1" id="KW-0732">Signal</keyword>
<protein>
    <submittedName>
        <fullName evidence="2">Uncharacterized protein</fullName>
    </submittedName>
</protein>
<dbReference type="Proteomes" id="UP001153620">
    <property type="component" value="Chromosome 1"/>
</dbReference>
<sequence length="176" mass="20534">MWKNFTFILFLSIISIALQSDYKVLTLEKCYGDNKSVIIETCNFVNGYLFNNKMKIIQPINFMMFKLSIFKKDSNNEFRELFKNIPTLNWCKIMDGTSKLTSNFLVKIIILVVKEKFPEIYKRCPLGPGIVDKVNTTIDRRVVVMFPTGIYRINVAWINKGGDLMFNFLALLEIFN</sequence>
<accession>A0A9N9RIS6</accession>
<feature type="signal peptide" evidence="1">
    <location>
        <begin position="1"/>
        <end position="19"/>
    </location>
</feature>
<dbReference type="OrthoDB" id="10570812at2759"/>